<dbReference type="Gene3D" id="3.30.450.40">
    <property type="match status" value="1"/>
</dbReference>
<dbReference type="RefSeq" id="WP_380005335.1">
    <property type="nucleotide sequence ID" value="NZ_JBHLYR010000010.1"/>
</dbReference>
<dbReference type="PANTHER" id="PTHR43102:SF2">
    <property type="entry name" value="GAF DOMAIN-CONTAINING PROTEIN"/>
    <property type="match status" value="1"/>
</dbReference>
<reference evidence="2 3" key="1">
    <citation type="submission" date="2024-09" db="EMBL/GenBank/DDBJ databases">
        <authorList>
            <person name="Sun Q."/>
            <person name="Mori K."/>
        </authorList>
    </citation>
    <scope>NUCLEOTIDE SEQUENCE [LARGE SCALE GENOMIC DNA]</scope>
    <source>
        <strain evidence="2 3">JCM 13503</strain>
    </source>
</reference>
<evidence type="ECO:0000313" key="2">
    <source>
        <dbReference type="EMBL" id="MFB9990915.1"/>
    </source>
</evidence>
<dbReference type="SUPFAM" id="SSF55781">
    <property type="entry name" value="GAF domain-like"/>
    <property type="match status" value="1"/>
</dbReference>
<feature type="domain" description="GAF" evidence="1">
    <location>
        <begin position="30"/>
        <end position="157"/>
    </location>
</feature>
<dbReference type="PANTHER" id="PTHR43102">
    <property type="entry name" value="SLR1143 PROTEIN"/>
    <property type="match status" value="1"/>
</dbReference>
<dbReference type="EMBL" id="JBHLYR010000010">
    <property type="protein sequence ID" value="MFB9990915.1"/>
    <property type="molecule type" value="Genomic_DNA"/>
</dbReference>
<sequence>MASRWTRPPSPEQQRLHALQRYQLSYAARERAFDVLASGLARLYRAPFALVGFMDAQQQHVKGASGLDLRSLPLRSSFCQHLLTSDDALILGDTTQDQRVMNQPFVTGSPHIRFYAGAPVRSADGFPIGSVCVLDTVSREPQSFDVRPLRHVAHLAEALLEHRQRGNPGTLTFQTYTDRLTQDAAPTVDNVSGDSSAS</sequence>
<evidence type="ECO:0000259" key="1">
    <source>
        <dbReference type="Pfam" id="PF01590"/>
    </source>
</evidence>
<dbReference type="InterPro" id="IPR003018">
    <property type="entry name" value="GAF"/>
</dbReference>
<dbReference type="Proteomes" id="UP001589733">
    <property type="component" value="Unassembled WGS sequence"/>
</dbReference>
<protein>
    <submittedName>
        <fullName evidence="2">GAF domain-containing protein</fullName>
    </submittedName>
</protein>
<accession>A0ABV6ATT5</accession>
<proteinExistence type="predicted"/>
<dbReference type="Pfam" id="PF01590">
    <property type="entry name" value="GAF"/>
    <property type="match status" value="1"/>
</dbReference>
<name>A0ABV6ATT5_9DEIO</name>
<keyword evidence="3" id="KW-1185">Reference proteome</keyword>
<comment type="caution">
    <text evidence="2">The sequence shown here is derived from an EMBL/GenBank/DDBJ whole genome shotgun (WGS) entry which is preliminary data.</text>
</comment>
<organism evidence="2 3">
    <name type="scientific">Deinococcus oregonensis</name>
    <dbReference type="NCBI Taxonomy" id="1805970"/>
    <lineage>
        <taxon>Bacteria</taxon>
        <taxon>Thermotogati</taxon>
        <taxon>Deinococcota</taxon>
        <taxon>Deinococci</taxon>
        <taxon>Deinococcales</taxon>
        <taxon>Deinococcaceae</taxon>
        <taxon>Deinococcus</taxon>
    </lineage>
</organism>
<dbReference type="InterPro" id="IPR029016">
    <property type="entry name" value="GAF-like_dom_sf"/>
</dbReference>
<gene>
    <name evidence="2" type="ORF">ACFFLM_02820</name>
</gene>
<evidence type="ECO:0000313" key="3">
    <source>
        <dbReference type="Proteomes" id="UP001589733"/>
    </source>
</evidence>